<protein>
    <submittedName>
        <fullName evidence="3">Uncharacterized protein</fullName>
    </submittedName>
</protein>
<evidence type="ECO:0000256" key="1">
    <source>
        <dbReference type="SAM" id="Coils"/>
    </source>
</evidence>
<organism evidence="3 4">
    <name type="scientific">Mycena alexandri</name>
    <dbReference type="NCBI Taxonomy" id="1745969"/>
    <lineage>
        <taxon>Eukaryota</taxon>
        <taxon>Fungi</taxon>
        <taxon>Dikarya</taxon>
        <taxon>Basidiomycota</taxon>
        <taxon>Agaricomycotina</taxon>
        <taxon>Agaricomycetes</taxon>
        <taxon>Agaricomycetidae</taxon>
        <taxon>Agaricales</taxon>
        <taxon>Marasmiineae</taxon>
        <taxon>Mycenaceae</taxon>
        <taxon>Mycena</taxon>
    </lineage>
</organism>
<comment type="caution">
    <text evidence="3">The sequence shown here is derived from an EMBL/GenBank/DDBJ whole genome shotgun (WGS) entry which is preliminary data.</text>
</comment>
<gene>
    <name evidence="3" type="ORF">C8F04DRAFT_1187727</name>
</gene>
<feature type="coiled-coil region" evidence="1">
    <location>
        <begin position="94"/>
        <end position="142"/>
    </location>
</feature>
<feature type="region of interest" description="Disordered" evidence="2">
    <location>
        <begin position="594"/>
        <end position="618"/>
    </location>
</feature>
<evidence type="ECO:0000313" key="3">
    <source>
        <dbReference type="EMBL" id="KAJ7029514.1"/>
    </source>
</evidence>
<keyword evidence="4" id="KW-1185">Reference proteome</keyword>
<feature type="compositionally biased region" description="Polar residues" evidence="2">
    <location>
        <begin position="534"/>
        <end position="555"/>
    </location>
</feature>
<evidence type="ECO:0000256" key="2">
    <source>
        <dbReference type="SAM" id="MobiDB-lite"/>
    </source>
</evidence>
<feature type="compositionally biased region" description="Low complexity" evidence="2">
    <location>
        <begin position="596"/>
        <end position="612"/>
    </location>
</feature>
<evidence type="ECO:0000313" key="4">
    <source>
        <dbReference type="Proteomes" id="UP001218188"/>
    </source>
</evidence>
<sequence>MAMQPGGMHEGGRVVNNEESLEAQMMRGSWRIHGQSGAPVCTSALKTLLEMEGETVDTKLECLMFYCKHVARELLQVWEPHWGYATLGRRLGELLGAQRENDKLNARLNTINRELIEVSAKNAVLEKDKERITRDRDKADDDYVKIRKYADDCRCKADEFERQLSHLDSNRHCKKITPQNSGSGAQYRQPATQGTDKDVTMHDASGTGNQLTMTWGNLTSIPKLEVRGHSILDHPFFYSAQKRCWPVAILVFRTYYEARMVLKNGKTLSLLQRHVLDNYAIPDWMLGTWKEWVLDTDAQNKNQSFWAMAHRPRGGTVRELVAYIQKQGREVEGCPFSDNYHTIRSRDARGLLLWMNLNYVPTTKDAAERDKSIRVSMALLRMLAVPHAYEDAVLAHGLTIVDAPEYESWPGHITEGLEEVVVAEHLSGLQVTIAMANDTWAYALNYLDALIAHPRAGWDQPTLVKLCSYITEQMEDMGIPVGMTDGIDYIPRTPGLPWPEAEINCIQEDGLFLENIPTTPPPGATERATQQQFYAGHQHPSSPMPTSAGQPSPSRSLPHVQQQQQQSPASNALLPCQWVTTSTAARLTFGAITPQSATQPPAPVTSSTPAPSIQSPTAFQPHHFIPNNMVGPPAPGSQHHYPYATVAPASINAGHTGLAGTLMTDLYHALPTLTLDMAAGFDMHPYNTGAF</sequence>
<dbReference type="EMBL" id="JARJCM010000101">
    <property type="protein sequence ID" value="KAJ7029514.1"/>
    <property type="molecule type" value="Genomic_DNA"/>
</dbReference>
<feature type="compositionally biased region" description="Polar residues" evidence="2">
    <location>
        <begin position="177"/>
        <end position="194"/>
    </location>
</feature>
<accession>A0AAD6X269</accession>
<feature type="region of interest" description="Disordered" evidence="2">
    <location>
        <begin position="171"/>
        <end position="198"/>
    </location>
</feature>
<dbReference type="AlphaFoldDB" id="A0AAD6X269"/>
<proteinExistence type="predicted"/>
<feature type="region of interest" description="Disordered" evidence="2">
    <location>
        <begin position="534"/>
        <end position="573"/>
    </location>
</feature>
<dbReference type="Proteomes" id="UP001218188">
    <property type="component" value="Unassembled WGS sequence"/>
</dbReference>
<name>A0AAD6X269_9AGAR</name>
<keyword evidence="1" id="KW-0175">Coiled coil</keyword>
<reference evidence="3" key="1">
    <citation type="submission" date="2023-03" db="EMBL/GenBank/DDBJ databases">
        <title>Massive genome expansion in bonnet fungi (Mycena s.s.) driven by repeated elements and novel gene families across ecological guilds.</title>
        <authorList>
            <consortium name="Lawrence Berkeley National Laboratory"/>
            <person name="Harder C.B."/>
            <person name="Miyauchi S."/>
            <person name="Viragh M."/>
            <person name="Kuo A."/>
            <person name="Thoen E."/>
            <person name="Andreopoulos B."/>
            <person name="Lu D."/>
            <person name="Skrede I."/>
            <person name="Drula E."/>
            <person name="Henrissat B."/>
            <person name="Morin E."/>
            <person name="Kohler A."/>
            <person name="Barry K."/>
            <person name="LaButti K."/>
            <person name="Morin E."/>
            <person name="Salamov A."/>
            <person name="Lipzen A."/>
            <person name="Mereny Z."/>
            <person name="Hegedus B."/>
            <person name="Baldrian P."/>
            <person name="Stursova M."/>
            <person name="Weitz H."/>
            <person name="Taylor A."/>
            <person name="Grigoriev I.V."/>
            <person name="Nagy L.G."/>
            <person name="Martin F."/>
            <person name="Kauserud H."/>
        </authorList>
    </citation>
    <scope>NUCLEOTIDE SEQUENCE</scope>
    <source>
        <strain evidence="3">CBHHK200</strain>
    </source>
</reference>